<evidence type="ECO:0000256" key="2">
    <source>
        <dbReference type="SAM" id="MobiDB-lite"/>
    </source>
</evidence>
<dbReference type="OrthoDB" id="9807950at2"/>
<dbReference type="RefSeq" id="WP_145400028.1">
    <property type="nucleotide sequence ID" value="NZ_VLKU01000017.1"/>
</dbReference>
<dbReference type="PRINTS" id="PR00950">
    <property type="entry name" value="TYPE3IMSPROT"/>
</dbReference>
<dbReference type="EMBL" id="VLKU01000017">
    <property type="protein sequence ID" value="TWI28058.1"/>
    <property type="molecule type" value="Genomic_DNA"/>
</dbReference>
<feature type="transmembrane region" description="Helical" evidence="3">
    <location>
        <begin position="187"/>
        <end position="209"/>
    </location>
</feature>
<keyword evidence="4" id="KW-0282">Flagellum</keyword>
<feature type="region of interest" description="Disordered" evidence="2">
    <location>
        <begin position="1"/>
        <end position="23"/>
    </location>
</feature>
<proteinExistence type="inferred from homology"/>
<accession>A0A562N7J6</accession>
<protein>
    <submittedName>
        <fullName evidence="4">Flagellar biosynthetic protein FlhB</fullName>
    </submittedName>
</protein>
<evidence type="ECO:0000256" key="3">
    <source>
        <dbReference type="SAM" id="Phobius"/>
    </source>
</evidence>
<dbReference type="GO" id="GO:0005886">
    <property type="term" value="C:plasma membrane"/>
    <property type="evidence" value="ECO:0007669"/>
    <property type="project" value="TreeGrafter"/>
</dbReference>
<dbReference type="GO" id="GO:0009306">
    <property type="term" value="P:protein secretion"/>
    <property type="evidence" value="ECO:0007669"/>
    <property type="project" value="InterPro"/>
</dbReference>
<feature type="transmembrane region" description="Helical" evidence="3">
    <location>
        <begin position="83"/>
        <end position="108"/>
    </location>
</feature>
<keyword evidence="3" id="KW-0472">Membrane</keyword>
<keyword evidence="5" id="KW-1185">Reference proteome</keyword>
<keyword evidence="3" id="KW-1133">Transmembrane helix</keyword>
<comment type="caution">
    <text evidence="4">The sequence shown here is derived from an EMBL/GenBank/DDBJ whole genome shotgun (WGS) entry which is preliminary data.</text>
</comment>
<evidence type="ECO:0000313" key="4">
    <source>
        <dbReference type="EMBL" id="TWI28058.1"/>
    </source>
</evidence>
<dbReference type="InterPro" id="IPR029025">
    <property type="entry name" value="T3SS_substrate_exporter_C"/>
</dbReference>
<sequence>MSEDGEKQFDPTEQKLRKAREDGDVPRSAELNSALMYVGFWLATAFAAGWAVPRWLRMAARAIGAEPWPDAAGHSVMDLSTALAGFAALATVGFILAMGVPVLAGLIVQRAITFSPKKLNLDFGRINPLKNAKQKFGTSGLVTYGISVGKVALMVVGGWFLYRFLLSWLMTAEAMDDLQWVDGLGDILRRATMLATAVAAAFAIIDLLWKRIEHRRRLRMSRKEMQDEFKESEGDPHLKAARRQKGVDLVLNSMLADVEKADVIIVNPTHYAVALEWKRGSGRAPVCLAKGMDEIAARIREKARENGVPIWSDPPCARAIYASVELGDEIETEQFAAVAAAIRFAEEMRKKARNGWGSAVATKKGKR</sequence>
<feature type="transmembrane region" description="Helical" evidence="3">
    <location>
        <begin position="141"/>
        <end position="162"/>
    </location>
</feature>
<dbReference type="AlphaFoldDB" id="A0A562N7J6"/>
<dbReference type="Gene3D" id="3.40.1690.10">
    <property type="entry name" value="secretion proteins EscU"/>
    <property type="match status" value="1"/>
</dbReference>
<organism evidence="4 5">
    <name type="scientific">Paracoccus sulfuroxidans</name>
    <dbReference type="NCBI Taxonomy" id="384678"/>
    <lineage>
        <taxon>Bacteria</taxon>
        <taxon>Pseudomonadati</taxon>
        <taxon>Pseudomonadota</taxon>
        <taxon>Alphaproteobacteria</taxon>
        <taxon>Rhodobacterales</taxon>
        <taxon>Paracoccaceae</taxon>
        <taxon>Paracoccus</taxon>
    </lineage>
</organism>
<evidence type="ECO:0000256" key="1">
    <source>
        <dbReference type="ARBA" id="ARBA00010690"/>
    </source>
</evidence>
<comment type="similarity">
    <text evidence="1">Belongs to the type III secretion exporter family.</text>
</comment>
<evidence type="ECO:0000313" key="5">
    <source>
        <dbReference type="Proteomes" id="UP000316225"/>
    </source>
</evidence>
<dbReference type="PANTHER" id="PTHR30531">
    <property type="entry name" value="FLAGELLAR BIOSYNTHETIC PROTEIN FLHB"/>
    <property type="match status" value="1"/>
</dbReference>
<gene>
    <name evidence="4" type="ORF">IQ24_03889</name>
</gene>
<dbReference type="SUPFAM" id="SSF160544">
    <property type="entry name" value="EscU C-terminal domain-like"/>
    <property type="match status" value="1"/>
</dbReference>
<keyword evidence="4" id="KW-0966">Cell projection</keyword>
<name>A0A562N7J6_9RHOB</name>
<dbReference type="Gene3D" id="6.10.250.2080">
    <property type="match status" value="1"/>
</dbReference>
<dbReference type="InterPro" id="IPR006135">
    <property type="entry name" value="T3SS_substrate_exporter"/>
</dbReference>
<keyword evidence="3" id="KW-0812">Transmembrane</keyword>
<dbReference type="Proteomes" id="UP000316225">
    <property type="component" value="Unassembled WGS sequence"/>
</dbReference>
<reference evidence="4 5" key="1">
    <citation type="journal article" date="2015" name="Stand. Genomic Sci.">
        <title>Genomic Encyclopedia of Bacterial and Archaeal Type Strains, Phase III: the genomes of soil and plant-associated and newly described type strains.</title>
        <authorList>
            <person name="Whitman W.B."/>
            <person name="Woyke T."/>
            <person name="Klenk H.P."/>
            <person name="Zhou Y."/>
            <person name="Lilburn T.G."/>
            <person name="Beck B.J."/>
            <person name="De Vos P."/>
            <person name="Vandamme P."/>
            <person name="Eisen J.A."/>
            <person name="Garrity G."/>
            <person name="Hugenholtz P."/>
            <person name="Kyrpides N.C."/>
        </authorList>
    </citation>
    <scope>NUCLEOTIDE SEQUENCE [LARGE SCALE GENOMIC DNA]</scope>
    <source>
        <strain evidence="4 5">CGMCC 1.5364</strain>
    </source>
</reference>
<dbReference type="PANTHER" id="PTHR30531:SF12">
    <property type="entry name" value="FLAGELLAR BIOSYNTHETIC PROTEIN FLHB"/>
    <property type="match status" value="1"/>
</dbReference>
<feature type="transmembrane region" description="Helical" evidence="3">
    <location>
        <begin position="34"/>
        <end position="52"/>
    </location>
</feature>
<keyword evidence="4" id="KW-0969">Cilium</keyword>
<dbReference type="Pfam" id="PF01312">
    <property type="entry name" value="Bac_export_2"/>
    <property type="match status" value="1"/>
</dbReference>